<evidence type="ECO:0000313" key="2">
    <source>
        <dbReference type="Proteomes" id="UP000308600"/>
    </source>
</evidence>
<reference evidence="1 2" key="1">
    <citation type="journal article" date="2019" name="Nat. Ecol. Evol.">
        <title>Megaphylogeny resolves global patterns of mushroom evolution.</title>
        <authorList>
            <person name="Varga T."/>
            <person name="Krizsan K."/>
            <person name="Foldi C."/>
            <person name="Dima B."/>
            <person name="Sanchez-Garcia M."/>
            <person name="Sanchez-Ramirez S."/>
            <person name="Szollosi G.J."/>
            <person name="Szarkandi J.G."/>
            <person name="Papp V."/>
            <person name="Albert L."/>
            <person name="Andreopoulos W."/>
            <person name="Angelini C."/>
            <person name="Antonin V."/>
            <person name="Barry K.W."/>
            <person name="Bougher N.L."/>
            <person name="Buchanan P."/>
            <person name="Buyck B."/>
            <person name="Bense V."/>
            <person name="Catcheside P."/>
            <person name="Chovatia M."/>
            <person name="Cooper J."/>
            <person name="Damon W."/>
            <person name="Desjardin D."/>
            <person name="Finy P."/>
            <person name="Geml J."/>
            <person name="Haridas S."/>
            <person name="Hughes K."/>
            <person name="Justo A."/>
            <person name="Karasinski D."/>
            <person name="Kautmanova I."/>
            <person name="Kiss B."/>
            <person name="Kocsube S."/>
            <person name="Kotiranta H."/>
            <person name="LaButti K.M."/>
            <person name="Lechner B.E."/>
            <person name="Liimatainen K."/>
            <person name="Lipzen A."/>
            <person name="Lukacs Z."/>
            <person name="Mihaltcheva S."/>
            <person name="Morgado L.N."/>
            <person name="Niskanen T."/>
            <person name="Noordeloos M.E."/>
            <person name="Ohm R.A."/>
            <person name="Ortiz-Santana B."/>
            <person name="Ovrebo C."/>
            <person name="Racz N."/>
            <person name="Riley R."/>
            <person name="Savchenko A."/>
            <person name="Shiryaev A."/>
            <person name="Soop K."/>
            <person name="Spirin V."/>
            <person name="Szebenyi C."/>
            <person name="Tomsovsky M."/>
            <person name="Tulloss R.E."/>
            <person name="Uehling J."/>
            <person name="Grigoriev I.V."/>
            <person name="Vagvolgyi C."/>
            <person name="Papp T."/>
            <person name="Martin F.M."/>
            <person name="Miettinen O."/>
            <person name="Hibbett D.S."/>
            <person name="Nagy L.G."/>
        </authorList>
    </citation>
    <scope>NUCLEOTIDE SEQUENCE [LARGE SCALE GENOMIC DNA]</scope>
    <source>
        <strain evidence="1 2">NL-1719</strain>
    </source>
</reference>
<name>A0ACD3A4S3_9AGAR</name>
<gene>
    <name evidence="1" type="ORF">BDN72DRAFT_883559</name>
</gene>
<evidence type="ECO:0000313" key="1">
    <source>
        <dbReference type="EMBL" id="TFK60536.1"/>
    </source>
</evidence>
<keyword evidence="2" id="KW-1185">Reference proteome</keyword>
<dbReference type="EMBL" id="ML208762">
    <property type="protein sequence ID" value="TFK60536.1"/>
    <property type="molecule type" value="Genomic_DNA"/>
</dbReference>
<accession>A0ACD3A4S3</accession>
<dbReference type="Proteomes" id="UP000308600">
    <property type="component" value="Unassembled WGS sequence"/>
</dbReference>
<protein>
    <submittedName>
        <fullName evidence="1">Uncharacterized protein</fullName>
    </submittedName>
</protein>
<organism evidence="1 2">
    <name type="scientific">Pluteus cervinus</name>
    <dbReference type="NCBI Taxonomy" id="181527"/>
    <lineage>
        <taxon>Eukaryota</taxon>
        <taxon>Fungi</taxon>
        <taxon>Dikarya</taxon>
        <taxon>Basidiomycota</taxon>
        <taxon>Agaricomycotina</taxon>
        <taxon>Agaricomycetes</taxon>
        <taxon>Agaricomycetidae</taxon>
        <taxon>Agaricales</taxon>
        <taxon>Pluteineae</taxon>
        <taxon>Pluteaceae</taxon>
        <taxon>Pluteus</taxon>
    </lineage>
</organism>
<sequence>MPGRWIYELSEHLGLSMKNRRWISLQESITEVIQLYFDLSPSGPVGSKQPAALQRAMDQILEDQSHFFPPHGRPSDTKFLRNHIYERVTRLRVLARKRIQTRNNRPALRKERQNVKTGHNVRFETPNRSSGSNPTSGMALRSRHQERIDHHTTHPNAPSDPNQRAGIRPEPIQTSDVTSTQTPTAGRRLFLEFQWSEADGRHVTVSRTPSRARTSSWRPASQRISGLAVTNNVPVRISPRPSPFRRSWCEGPLSPLTELDDDEGFRTPTPMPPPASLPPGPKPPFQSRRAHAFSPTVPSRLSQTIRPSPPVQDDLFAFLEREDLSQFYPYLEAEGYDMSIIERFSQLDLQVIYSILQLAFQQQVKTGHPYHTRPKWAGRIAPPYWHMLAAKIYWLGHEVND</sequence>
<proteinExistence type="predicted"/>